<feature type="transmembrane region" description="Helical" evidence="8">
    <location>
        <begin position="408"/>
        <end position="428"/>
    </location>
</feature>
<dbReference type="RefSeq" id="WP_169560828.1">
    <property type="nucleotide sequence ID" value="NZ_BSNF01000006.1"/>
</dbReference>
<dbReference type="NCBIfam" id="TIGR00711">
    <property type="entry name" value="efflux_EmrB"/>
    <property type="match status" value="1"/>
</dbReference>
<evidence type="ECO:0000256" key="5">
    <source>
        <dbReference type="ARBA" id="ARBA00022692"/>
    </source>
</evidence>
<keyword evidence="6 8" id="KW-1133">Transmembrane helix</keyword>
<feature type="domain" description="Major facilitator superfamily (MFS) profile" evidence="9">
    <location>
        <begin position="22"/>
        <end position="485"/>
    </location>
</feature>
<keyword evidence="3" id="KW-0813">Transport</keyword>
<feature type="transmembrane region" description="Helical" evidence="8">
    <location>
        <begin position="20"/>
        <end position="40"/>
    </location>
</feature>
<dbReference type="Gene3D" id="1.20.1250.20">
    <property type="entry name" value="MFS general substrate transporter like domains"/>
    <property type="match status" value="1"/>
</dbReference>
<dbReference type="PANTHER" id="PTHR42718">
    <property type="entry name" value="MAJOR FACILITATOR SUPERFAMILY MULTIDRUG TRANSPORTER MFSC"/>
    <property type="match status" value="1"/>
</dbReference>
<name>A0ABQ5U688_9PROT</name>
<comment type="caution">
    <text evidence="10">The sequence shown here is derived from an EMBL/GenBank/DDBJ whole genome shotgun (WGS) entry which is preliminary data.</text>
</comment>
<keyword evidence="11" id="KW-1185">Reference proteome</keyword>
<evidence type="ECO:0000256" key="3">
    <source>
        <dbReference type="ARBA" id="ARBA00022448"/>
    </source>
</evidence>
<organism evidence="10 11">
    <name type="scientific">Sneathiella chinensis</name>
    <dbReference type="NCBI Taxonomy" id="349750"/>
    <lineage>
        <taxon>Bacteria</taxon>
        <taxon>Pseudomonadati</taxon>
        <taxon>Pseudomonadota</taxon>
        <taxon>Alphaproteobacteria</taxon>
        <taxon>Sneathiellales</taxon>
        <taxon>Sneathiellaceae</taxon>
        <taxon>Sneathiella</taxon>
    </lineage>
</organism>
<feature type="transmembrane region" description="Helical" evidence="8">
    <location>
        <begin position="366"/>
        <end position="387"/>
    </location>
</feature>
<evidence type="ECO:0000259" key="9">
    <source>
        <dbReference type="PROSITE" id="PS50850"/>
    </source>
</evidence>
<dbReference type="InterPro" id="IPR036259">
    <property type="entry name" value="MFS_trans_sf"/>
</dbReference>
<dbReference type="Gene3D" id="1.20.1720.10">
    <property type="entry name" value="Multidrug resistance protein D"/>
    <property type="match status" value="1"/>
</dbReference>
<feature type="transmembrane region" description="Helical" evidence="8">
    <location>
        <begin position="87"/>
        <end position="107"/>
    </location>
</feature>
<keyword evidence="7 8" id="KW-0472">Membrane</keyword>
<feature type="transmembrane region" description="Helical" evidence="8">
    <location>
        <begin position="60"/>
        <end position="80"/>
    </location>
</feature>
<dbReference type="EMBL" id="BSNF01000006">
    <property type="protein sequence ID" value="GLQ06685.1"/>
    <property type="molecule type" value="Genomic_DNA"/>
</dbReference>
<evidence type="ECO:0000256" key="7">
    <source>
        <dbReference type="ARBA" id="ARBA00023136"/>
    </source>
</evidence>
<dbReference type="Proteomes" id="UP001161409">
    <property type="component" value="Unassembled WGS sequence"/>
</dbReference>
<evidence type="ECO:0000256" key="2">
    <source>
        <dbReference type="ARBA" id="ARBA00008537"/>
    </source>
</evidence>
<keyword evidence="4" id="KW-1003">Cell membrane</keyword>
<dbReference type="CDD" id="cd17503">
    <property type="entry name" value="MFS_LmrB_MDR_like"/>
    <property type="match status" value="1"/>
</dbReference>
<dbReference type="SUPFAM" id="SSF103473">
    <property type="entry name" value="MFS general substrate transporter"/>
    <property type="match status" value="1"/>
</dbReference>
<feature type="transmembrane region" description="Helical" evidence="8">
    <location>
        <begin position="149"/>
        <end position="168"/>
    </location>
</feature>
<reference evidence="10" key="2">
    <citation type="submission" date="2023-01" db="EMBL/GenBank/DDBJ databases">
        <title>Draft genome sequence of Sneathiella chinensis strain NBRC 103408.</title>
        <authorList>
            <person name="Sun Q."/>
            <person name="Mori K."/>
        </authorList>
    </citation>
    <scope>NUCLEOTIDE SEQUENCE</scope>
    <source>
        <strain evidence="10">NBRC 103408</strain>
    </source>
</reference>
<evidence type="ECO:0000256" key="6">
    <source>
        <dbReference type="ARBA" id="ARBA00022989"/>
    </source>
</evidence>
<evidence type="ECO:0000256" key="1">
    <source>
        <dbReference type="ARBA" id="ARBA00004651"/>
    </source>
</evidence>
<gene>
    <name evidence="10" type="ORF">GCM10007924_19060</name>
</gene>
<feature type="transmembrane region" description="Helical" evidence="8">
    <location>
        <begin position="174"/>
        <end position="196"/>
    </location>
</feature>
<reference evidence="10" key="1">
    <citation type="journal article" date="2014" name="Int. J. Syst. Evol. Microbiol.">
        <title>Complete genome of a new Firmicutes species belonging to the dominant human colonic microbiota ('Ruminococcus bicirculans') reveals two chromosomes and a selective capacity to utilize plant glucans.</title>
        <authorList>
            <consortium name="NISC Comparative Sequencing Program"/>
            <person name="Wegmann U."/>
            <person name="Louis P."/>
            <person name="Goesmann A."/>
            <person name="Henrissat B."/>
            <person name="Duncan S.H."/>
            <person name="Flint H.J."/>
        </authorList>
    </citation>
    <scope>NUCLEOTIDE SEQUENCE</scope>
    <source>
        <strain evidence="10">NBRC 103408</strain>
    </source>
</reference>
<dbReference type="InterPro" id="IPR004638">
    <property type="entry name" value="EmrB-like"/>
</dbReference>
<comment type="subcellular location">
    <subcellularLocation>
        <location evidence="1">Cell membrane</location>
        <topology evidence="1">Multi-pass membrane protein</topology>
    </subcellularLocation>
</comment>
<feature type="transmembrane region" description="Helical" evidence="8">
    <location>
        <begin position="208"/>
        <end position="228"/>
    </location>
</feature>
<dbReference type="Pfam" id="PF07690">
    <property type="entry name" value="MFS_1"/>
    <property type="match status" value="1"/>
</dbReference>
<sequence>MEQPSRYNRLVGKYGPAYKWLAVSSVILGLLTTIFSSTMVNVALTDIMEDYSITQGSAQWMATAFLCANAVMMLTTAWLTREIGARLTFMAAIFLFLAGSALGWAAPNYPLLILARLLQGAGAGILQPLSMSLVFILFPPDMRGRAMGLFGMGVVIGPAIGPVVGGIITDTLDWHMTFAISLPLAMVAGILGWIFLPDRRQDFRHQAFNWLSFIIIGVTVGSLLIGLTNSQFDTLTSVQVYPYFILSLTGLLLFLVRETRSKAPLVQLEVFRNPVFTSTAIIGALVSAGLFSSIYAIPLFVRTVQGMNATDAGLILLPAGLTLVAVFPIAGRLVDMFPAYRMIIAGLLTFLIATYALSFAHETSDFWVLACWVLIGRVALGFVMPANSTLALSRVQQDLITQASGSLNFVRMLGGTVGVNLTAILITARSSFHLEETAQKYGVSLLTEAQRIEAETQTFQDCFLITLLVFSLSLIPGLYIAIRTERDRKKEEPRQT</sequence>
<protein>
    <submittedName>
        <fullName evidence="10">Multidrug MFS transporter</fullName>
    </submittedName>
</protein>
<keyword evidence="5 8" id="KW-0812">Transmembrane</keyword>
<feature type="transmembrane region" description="Helical" evidence="8">
    <location>
        <begin position="342"/>
        <end position="360"/>
    </location>
</feature>
<evidence type="ECO:0000256" key="4">
    <source>
        <dbReference type="ARBA" id="ARBA00022475"/>
    </source>
</evidence>
<accession>A0ABQ5U688</accession>
<feature type="transmembrane region" description="Helical" evidence="8">
    <location>
        <begin position="463"/>
        <end position="482"/>
    </location>
</feature>
<dbReference type="PANTHER" id="PTHR42718:SF9">
    <property type="entry name" value="MAJOR FACILITATOR SUPERFAMILY MULTIDRUG TRANSPORTER MFSC"/>
    <property type="match status" value="1"/>
</dbReference>
<feature type="transmembrane region" description="Helical" evidence="8">
    <location>
        <begin position="113"/>
        <end position="137"/>
    </location>
</feature>
<feature type="transmembrane region" description="Helical" evidence="8">
    <location>
        <begin position="312"/>
        <end position="330"/>
    </location>
</feature>
<comment type="similarity">
    <text evidence="2">Belongs to the major facilitator superfamily. EmrB family.</text>
</comment>
<dbReference type="InterPro" id="IPR011701">
    <property type="entry name" value="MFS"/>
</dbReference>
<proteinExistence type="inferred from homology"/>
<evidence type="ECO:0000313" key="11">
    <source>
        <dbReference type="Proteomes" id="UP001161409"/>
    </source>
</evidence>
<dbReference type="InterPro" id="IPR020846">
    <property type="entry name" value="MFS_dom"/>
</dbReference>
<feature type="transmembrane region" description="Helical" evidence="8">
    <location>
        <begin position="240"/>
        <end position="256"/>
    </location>
</feature>
<feature type="transmembrane region" description="Helical" evidence="8">
    <location>
        <begin position="276"/>
        <end position="300"/>
    </location>
</feature>
<dbReference type="PROSITE" id="PS50850">
    <property type="entry name" value="MFS"/>
    <property type="match status" value="1"/>
</dbReference>
<evidence type="ECO:0000256" key="8">
    <source>
        <dbReference type="SAM" id="Phobius"/>
    </source>
</evidence>
<evidence type="ECO:0000313" key="10">
    <source>
        <dbReference type="EMBL" id="GLQ06685.1"/>
    </source>
</evidence>
<dbReference type="PRINTS" id="PR01036">
    <property type="entry name" value="TCRTETB"/>
</dbReference>